<dbReference type="AlphaFoldDB" id="A0AAE2WHT1"/>
<gene>
    <name evidence="1" type="ORF">H4F45_12090</name>
</gene>
<reference evidence="1" key="1">
    <citation type="submission" date="2020-07" db="EMBL/GenBank/DDBJ databases">
        <title>A pangenomic view of the genus Pectobacterium provides insights into genome organization, phylogeny, and virulence.</title>
        <authorList>
            <person name="Jonkheer E."/>
            <person name="Brankovics B."/>
            <person name="Houwers I."/>
            <person name="Van Der Wolf J."/>
            <person name="Bonants P."/>
            <person name="Vreeburg R."/>
            <person name="Bollema R."/>
            <person name="De Haan J."/>
            <person name="Berke L."/>
            <person name="De Ridder D."/>
            <person name="Smit S."/>
            <person name="Van Der Lee T.A.J."/>
        </authorList>
    </citation>
    <scope>NUCLEOTIDE SEQUENCE</scope>
    <source>
        <strain evidence="1">NAK:433</strain>
    </source>
</reference>
<proteinExistence type="predicted"/>
<sequence>MEVKMATNRKKTYAPPLIQNIHDIDFYEDKIGSMHMGSIKYTQEELARITPHGKCITATKEEVFSIVLASAKRTKRQKDPIIEAIGSVYKTAK</sequence>
<dbReference type="Proteomes" id="UP000768524">
    <property type="component" value="Unassembled WGS sequence"/>
</dbReference>
<evidence type="ECO:0000313" key="2">
    <source>
        <dbReference type="Proteomes" id="UP000768524"/>
    </source>
</evidence>
<protein>
    <submittedName>
        <fullName evidence="1">Uncharacterized protein</fullName>
    </submittedName>
</protein>
<name>A0AAE2WHT1_9GAMM</name>
<evidence type="ECO:0000313" key="1">
    <source>
        <dbReference type="EMBL" id="MBN3052204.1"/>
    </source>
</evidence>
<organism evidence="1 2">
    <name type="scientific">Pectobacterium brasiliense</name>
    <dbReference type="NCBI Taxonomy" id="180957"/>
    <lineage>
        <taxon>Bacteria</taxon>
        <taxon>Pseudomonadati</taxon>
        <taxon>Pseudomonadota</taxon>
        <taxon>Gammaproteobacteria</taxon>
        <taxon>Enterobacterales</taxon>
        <taxon>Pectobacteriaceae</taxon>
        <taxon>Pectobacterium</taxon>
    </lineage>
</organism>
<comment type="caution">
    <text evidence="1">The sequence shown here is derived from an EMBL/GenBank/DDBJ whole genome shotgun (WGS) entry which is preliminary data.</text>
</comment>
<accession>A0AAE2WHT1</accession>
<dbReference type="EMBL" id="JACGEP010000027">
    <property type="protein sequence ID" value="MBN3052204.1"/>
    <property type="molecule type" value="Genomic_DNA"/>
</dbReference>